<evidence type="ECO:0000313" key="3">
    <source>
        <dbReference type="Proteomes" id="UP000241444"/>
    </source>
</evidence>
<dbReference type="PROSITE" id="PS51186">
    <property type="entry name" value="GNAT"/>
    <property type="match status" value="1"/>
</dbReference>
<dbReference type="InterPro" id="IPR016181">
    <property type="entry name" value="Acyl_CoA_acyltransferase"/>
</dbReference>
<accession>A0A2P7BEF4</accession>
<dbReference type="GO" id="GO:0016747">
    <property type="term" value="F:acyltransferase activity, transferring groups other than amino-acyl groups"/>
    <property type="evidence" value="ECO:0007669"/>
    <property type="project" value="InterPro"/>
</dbReference>
<keyword evidence="3" id="KW-1185">Reference proteome</keyword>
<dbReference type="Pfam" id="PF00583">
    <property type="entry name" value="Acetyltransf_1"/>
    <property type="match status" value="1"/>
</dbReference>
<dbReference type="AlphaFoldDB" id="A0A2P7BEF4"/>
<dbReference type="CDD" id="cd04301">
    <property type="entry name" value="NAT_SF"/>
    <property type="match status" value="1"/>
</dbReference>
<evidence type="ECO:0000313" key="2">
    <source>
        <dbReference type="EMBL" id="PSH64853.1"/>
    </source>
</evidence>
<comment type="caution">
    <text evidence="2">The sequence shown here is derived from an EMBL/GenBank/DDBJ whole genome shotgun (WGS) entry which is preliminary data.</text>
</comment>
<evidence type="ECO:0000259" key="1">
    <source>
        <dbReference type="PROSITE" id="PS51186"/>
    </source>
</evidence>
<dbReference type="Gene3D" id="3.40.630.30">
    <property type="match status" value="1"/>
</dbReference>
<sequence length="273" mass="31343">MSCKTISLENTPNTISSLLKNRVRPSDAIFDSIREDYDDFDIWFAKCRTEKRKCWIINDESTIAGVVIFNDETDKQKEWPSAGRKVLKICTFKISEKYRGGRLGEQFVRQILWYAYENRYESVYLTAFAKQDILINLISYYGFREVGRSAKGEICFEKEWVNVKAMADRFLAARSDYPRLPEFSSDAFLIPIKYAFSQRLFPEIDSLSHKGQLSLFQAVGINSVRETLIPSTSIRKAYVCNAAMDSIASGSDLYFYQTVCQNEGISQHLVAHG</sequence>
<reference evidence="3" key="1">
    <citation type="submission" date="2017-11" db="EMBL/GenBank/DDBJ databases">
        <authorList>
            <person name="Kuznetsova I."/>
            <person name="Sazanova A."/>
            <person name="Chirak E."/>
            <person name="Safronova V."/>
            <person name="Willems A."/>
        </authorList>
    </citation>
    <scope>NUCLEOTIDE SEQUENCE [LARGE SCALE GENOMIC DNA]</scope>
    <source>
        <strain evidence="3">STM 196</strain>
    </source>
</reference>
<dbReference type="EMBL" id="PGGO01000018">
    <property type="protein sequence ID" value="PSH64853.1"/>
    <property type="molecule type" value="Genomic_DNA"/>
</dbReference>
<organism evidence="2 3">
    <name type="scientific">Phyllobacterium brassicacearum</name>
    <dbReference type="NCBI Taxonomy" id="314235"/>
    <lineage>
        <taxon>Bacteria</taxon>
        <taxon>Pseudomonadati</taxon>
        <taxon>Pseudomonadota</taxon>
        <taxon>Alphaproteobacteria</taxon>
        <taxon>Hyphomicrobiales</taxon>
        <taxon>Phyllobacteriaceae</taxon>
        <taxon>Phyllobacterium</taxon>
    </lineage>
</organism>
<protein>
    <recommendedName>
        <fullName evidence="1">N-acetyltransferase domain-containing protein</fullName>
    </recommendedName>
</protein>
<dbReference type="InterPro" id="IPR000182">
    <property type="entry name" value="GNAT_dom"/>
</dbReference>
<feature type="domain" description="N-acetyltransferase" evidence="1">
    <location>
        <begin position="5"/>
        <end position="161"/>
    </location>
</feature>
<dbReference type="SUPFAM" id="SSF55729">
    <property type="entry name" value="Acyl-CoA N-acyltransferases (Nat)"/>
    <property type="match status" value="1"/>
</dbReference>
<name>A0A2P7BEF4_9HYPH</name>
<dbReference type="Proteomes" id="UP000241444">
    <property type="component" value="Unassembled WGS sequence"/>
</dbReference>
<gene>
    <name evidence="2" type="ORF">CU102_20625</name>
</gene>
<proteinExistence type="predicted"/>